<gene>
    <name evidence="1" type="ORF">SVUK_LOCUS4250</name>
</gene>
<dbReference type="AlphaFoldDB" id="A0A3P7KPA5"/>
<accession>A0A3P7KPA5</accession>
<evidence type="ECO:0000313" key="2">
    <source>
        <dbReference type="Proteomes" id="UP000270094"/>
    </source>
</evidence>
<reference evidence="1 2" key="1">
    <citation type="submission" date="2018-11" db="EMBL/GenBank/DDBJ databases">
        <authorList>
            <consortium name="Pathogen Informatics"/>
        </authorList>
    </citation>
    <scope>NUCLEOTIDE SEQUENCE [LARGE SCALE GENOMIC DNA]</scope>
</reference>
<dbReference type="Proteomes" id="UP000270094">
    <property type="component" value="Unassembled WGS sequence"/>
</dbReference>
<sequence>MRAFARFVASPFENFCFQEYVAFQMPLNPSLDATVVLSTSTNAEEAEELDLPEIAFLSAASLELLLDPILGFSFCLISDVCRTSSPSLHLFVTTLPAHKAANEHMMLVPDEQSLFEKLENLVKE</sequence>
<protein>
    <submittedName>
        <fullName evidence="1">Uncharacterized protein</fullName>
    </submittedName>
</protein>
<keyword evidence="2" id="KW-1185">Reference proteome</keyword>
<proteinExistence type="predicted"/>
<organism evidence="1 2">
    <name type="scientific">Strongylus vulgaris</name>
    <name type="common">Blood worm</name>
    <dbReference type="NCBI Taxonomy" id="40348"/>
    <lineage>
        <taxon>Eukaryota</taxon>
        <taxon>Metazoa</taxon>
        <taxon>Ecdysozoa</taxon>
        <taxon>Nematoda</taxon>
        <taxon>Chromadorea</taxon>
        <taxon>Rhabditida</taxon>
        <taxon>Rhabditina</taxon>
        <taxon>Rhabditomorpha</taxon>
        <taxon>Strongyloidea</taxon>
        <taxon>Strongylidae</taxon>
        <taxon>Strongylus</taxon>
    </lineage>
</organism>
<evidence type="ECO:0000313" key="1">
    <source>
        <dbReference type="EMBL" id="VDM69252.1"/>
    </source>
</evidence>
<dbReference type="EMBL" id="UYYB01011596">
    <property type="protein sequence ID" value="VDM69252.1"/>
    <property type="molecule type" value="Genomic_DNA"/>
</dbReference>
<name>A0A3P7KPA5_STRVU</name>